<sequence>TRNSFFHSRNTKQISNAIDATYFKLREWSNTIMPSSLHDEKPEIFNSLNVSIDDAVSILNHLRELFSSSDSNEQKRLLTMLPPHWARDRMANWFGGSEHQARHSVDLRTAGGIFSKPEDRRGNKSLDEQIELALHNFYTSDEVSRETSYKKQVGWNHQLTNNLND</sequence>
<protein>
    <submittedName>
        <fullName evidence="1">Uncharacterized protein</fullName>
    </submittedName>
</protein>
<evidence type="ECO:0000313" key="2">
    <source>
        <dbReference type="Proteomes" id="UP000676336"/>
    </source>
</evidence>
<feature type="non-terminal residue" evidence="1">
    <location>
        <position position="1"/>
    </location>
</feature>
<gene>
    <name evidence="1" type="ORF">SMN809_LOCUS74986</name>
</gene>
<proteinExistence type="predicted"/>
<dbReference type="Proteomes" id="UP000676336">
    <property type="component" value="Unassembled WGS sequence"/>
</dbReference>
<comment type="caution">
    <text evidence="1">The sequence shown here is derived from an EMBL/GenBank/DDBJ whole genome shotgun (WGS) entry which is preliminary data.</text>
</comment>
<name>A0A8S3IHY1_9BILA</name>
<dbReference type="EMBL" id="CAJOBI010331409">
    <property type="protein sequence ID" value="CAF5199096.1"/>
    <property type="molecule type" value="Genomic_DNA"/>
</dbReference>
<accession>A0A8S3IHY1</accession>
<dbReference type="AlphaFoldDB" id="A0A8S3IHY1"/>
<organism evidence="1 2">
    <name type="scientific">Rotaria magnacalcarata</name>
    <dbReference type="NCBI Taxonomy" id="392030"/>
    <lineage>
        <taxon>Eukaryota</taxon>
        <taxon>Metazoa</taxon>
        <taxon>Spiralia</taxon>
        <taxon>Gnathifera</taxon>
        <taxon>Rotifera</taxon>
        <taxon>Eurotatoria</taxon>
        <taxon>Bdelloidea</taxon>
        <taxon>Philodinida</taxon>
        <taxon>Philodinidae</taxon>
        <taxon>Rotaria</taxon>
    </lineage>
</organism>
<evidence type="ECO:0000313" key="1">
    <source>
        <dbReference type="EMBL" id="CAF5199096.1"/>
    </source>
</evidence>
<reference evidence="1" key="1">
    <citation type="submission" date="2021-02" db="EMBL/GenBank/DDBJ databases">
        <authorList>
            <person name="Nowell W R."/>
        </authorList>
    </citation>
    <scope>NUCLEOTIDE SEQUENCE</scope>
</reference>